<comment type="caution">
    <text evidence="2">The sequence shown here is derived from an EMBL/GenBank/DDBJ whole genome shotgun (WGS) entry which is preliminary data.</text>
</comment>
<evidence type="ECO:0000313" key="3">
    <source>
        <dbReference type="Proteomes" id="UP000244810"/>
    </source>
</evidence>
<gene>
    <name evidence="2" type="ORF">DDE23_18355</name>
</gene>
<feature type="transmembrane region" description="Helical" evidence="1">
    <location>
        <begin position="56"/>
        <end position="75"/>
    </location>
</feature>
<accession>A0A2T7UNF7</accession>
<proteinExistence type="predicted"/>
<evidence type="ECO:0008006" key="4">
    <source>
        <dbReference type="Google" id="ProtNLM"/>
    </source>
</evidence>
<dbReference type="Proteomes" id="UP000244810">
    <property type="component" value="Unassembled WGS sequence"/>
</dbReference>
<dbReference type="AlphaFoldDB" id="A0A2T7UNF7"/>
<sequence length="183" mass="19264">MNASVSAEILILVPLALALLWRLPGLAPVRQAFLIRRPALSLAPGERILTEIRPDPRVLGILALFLLAVTMAAALAEQLVFGAGPAVAYLFLAPFLLAWLAHLAQAAGSRWIVTDRRVVTDLGASLPLAEIGRIAVAPARLRLDGQGMQSLRLTGLADAHGAARMIRGLVARRTGQGAGPPSP</sequence>
<dbReference type="EMBL" id="QDDR01000010">
    <property type="protein sequence ID" value="PVE46151.1"/>
    <property type="molecule type" value="Genomic_DNA"/>
</dbReference>
<evidence type="ECO:0000256" key="1">
    <source>
        <dbReference type="SAM" id="Phobius"/>
    </source>
</evidence>
<keyword evidence="1" id="KW-1133">Transmembrane helix</keyword>
<evidence type="ECO:0000313" key="2">
    <source>
        <dbReference type="EMBL" id="PVE46151.1"/>
    </source>
</evidence>
<organism evidence="2 3">
    <name type="scientific">Pararhodobacter aggregans</name>
    <dbReference type="NCBI Taxonomy" id="404875"/>
    <lineage>
        <taxon>Bacteria</taxon>
        <taxon>Pseudomonadati</taxon>
        <taxon>Pseudomonadota</taxon>
        <taxon>Alphaproteobacteria</taxon>
        <taxon>Rhodobacterales</taxon>
        <taxon>Paracoccaceae</taxon>
        <taxon>Pararhodobacter</taxon>
    </lineage>
</organism>
<reference evidence="2 3" key="1">
    <citation type="journal article" date="2011" name="Syst. Appl. Microbiol.">
        <title>Defluviimonas denitrificans gen. nov., sp. nov., and Pararhodobacter aggregans gen. nov., sp. nov., non-phototrophic Rhodobacteraceae from the biofilter of a marine aquaculture.</title>
        <authorList>
            <person name="Foesel B.U."/>
            <person name="Drake H.L."/>
            <person name="Schramm A."/>
        </authorList>
    </citation>
    <scope>NUCLEOTIDE SEQUENCE [LARGE SCALE GENOMIC DNA]</scope>
    <source>
        <strain evidence="2 3">D1-19</strain>
    </source>
</reference>
<name>A0A2T7UNF7_9RHOB</name>
<dbReference type="OrthoDB" id="7872687at2"/>
<keyword evidence="1" id="KW-0812">Transmembrane</keyword>
<dbReference type="RefSeq" id="WP_107755093.1">
    <property type="nucleotide sequence ID" value="NZ_QBKF01000020.1"/>
</dbReference>
<keyword evidence="3" id="KW-1185">Reference proteome</keyword>
<keyword evidence="1" id="KW-0472">Membrane</keyword>
<feature type="transmembrane region" description="Helical" evidence="1">
    <location>
        <begin position="87"/>
        <end position="107"/>
    </location>
</feature>
<protein>
    <recommendedName>
        <fullName evidence="4">DUF304 domain-containing protein</fullName>
    </recommendedName>
</protein>